<name>A0ABS3VWE6_MICEH</name>
<dbReference type="RefSeq" id="WP_208815681.1">
    <property type="nucleotide sequence ID" value="NZ_WVUH01000220.1"/>
</dbReference>
<proteinExistence type="predicted"/>
<gene>
    <name evidence="1" type="ORF">GSF22_22180</name>
</gene>
<organism evidence="1 2">
    <name type="scientific">Micromonospora echinofusca</name>
    <dbReference type="NCBI Taxonomy" id="47858"/>
    <lineage>
        <taxon>Bacteria</taxon>
        <taxon>Bacillati</taxon>
        <taxon>Actinomycetota</taxon>
        <taxon>Actinomycetes</taxon>
        <taxon>Micromonosporales</taxon>
        <taxon>Micromonosporaceae</taxon>
        <taxon>Micromonospora</taxon>
    </lineage>
</organism>
<sequence>MTRAPENLLALRRLFLDHFDDLTPASLGIVGDEDHVGGYHCGSDRVVTDDYSVVESPRDRAGLTDHAAALDIGRFDVQVAGQTHDLRTFSRWLVAQCVENTVDSQDIREVIYSPDGQVVKRWDRLAKRDTGDNSHRIHTHVSFFRDAIKANRDQRPLIRRYLVEIGLVREPVRRPAG</sequence>
<dbReference type="EMBL" id="WVUH01000220">
    <property type="protein sequence ID" value="MBO4208698.1"/>
    <property type="molecule type" value="Genomic_DNA"/>
</dbReference>
<accession>A0ABS3VWE6</accession>
<protein>
    <submittedName>
        <fullName evidence="1">Uncharacterized protein</fullName>
    </submittedName>
</protein>
<comment type="caution">
    <text evidence="1">The sequence shown here is derived from an EMBL/GenBank/DDBJ whole genome shotgun (WGS) entry which is preliminary data.</text>
</comment>
<dbReference type="Proteomes" id="UP000823521">
    <property type="component" value="Unassembled WGS sequence"/>
</dbReference>
<evidence type="ECO:0000313" key="1">
    <source>
        <dbReference type="EMBL" id="MBO4208698.1"/>
    </source>
</evidence>
<reference evidence="1 2" key="1">
    <citation type="submission" date="2019-12" db="EMBL/GenBank/DDBJ databases">
        <title>Whole genome sequencing of endophytic Actinobacterium Micromonospora sp. MPMI6T.</title>
        <authorList>
            <person name="Evv R."/>
            <person name="Podile A.R."/>
        </authorList>
    </citation>
    <scope>NUCLEOTIDE SEQUENCE [LARGE SCALE GENOMIC DNA]</scope>
    <source>
        <strain evidence="1 2">MPMI6</strain>
    </source>
</reference>
<evidence type="ECO:0000313" key="2">
    <source>
        <dbReference type="Proteomes" id="UP000823521"/>
    </source>
</evidence>
<keyword evidence="2" id="KW-1185">Reference proteome</keyword>